<dbReference type="PANTHER" id="PTHR37159">
    <property type="entry name" value="GH11867P"/>
    <property type="match status" value="1"/>
</dbReference>
<proteinExistence type="predicted"/>
<reference evidence="3" key="1">
    <citation type="submission" date="2025-08" db="UniProtKB">
        <authorList>
            <consortium name="RefSeq"/>
        </authorList>
    </citation>
    <scope>IDENTIFICATION</scope>
    <source>
        <tissue evidence="3">Whole organism</tissue>
    </source>
</reference>
<dbReference type="AlphaFoldDB" id="A0A6J1T110"/>
<evidence type="ECO:0000313" key="2">
    <source>
        <dbReference type="Proteomes" id="UP000504606"/>
    </source>
</evidence>
<gene>
    <name evidence="3" type="primary">LOC113211178</name>
</gene>
<sequence length="359" mass="41223">MGGFSGSRHASVSTSAYQEGGNDGDEPSDPLLHILENEAAHTYIEEKDIDRECLPDWFDEARYKRGAQTFERDIFLFFSCKLSGLLTLLAIPSIVKVLVLTKQSGQPDKAFRRYVDTIRHMLFWYRTDIRDPKSRARESLAVVRKHHLRGAAAARRAGLPGISQLDMILTQFAFFGYAVLRRKQDNFSVSDQDILDFVHVWRTIGFLIGIDERFNICQFDADLSSTTKILEGICSKWLAPALITPPREFDSMSRALLNGSWCMMPVIEYASYLNYTQERAGVPEPLRCETYKASAIMLTFLHFIPNTLDWPILGPIFRMYHNASMNFSLFMSTYYPLLAWYSFPRNSNTRYQRLVPSET</sequence>
<evidence type="ECO:0000256" key="1">
    <source>
        <dbReference type="SAM" id="MobiDB-lite"/>
    </source>
</evidence>
<feature type="region of interest" description="Disordered" evidence="1">
    <location>
        <begin position="1"/>
        <end position="30"/>
    </location>
</feature>
<evidence type="ECO:0000313" key="3">
    <source>
        <dbReference type="RefSeq" id="XP_026285270.1"/>
    </source>
</evidence>
<feature type="compositionally biased region" description="Polar residues" evidence="1">
    <location>
        <begin position="8"/>
        <end position="17"/>
    </location>
</feature>
<name>A0A6J1T110_FRAOC</name>
<dbReference type="GeneID" id="113211178"/>
<organism evidence="2 3">
    <name type="scientific">Frankliniella occidentalis</name>
    <name type="common">Western flower thrips</name>
    <name type="synonym">Euthrips occidentalis</name>
    <dbReference type="NCBI Taxonomy" id="133901"/>
    <lineage>
        <taxon>Eukaryota</taxon>
        <taxon>Metazoa</taxon>
        <taxon>Ecdysozoa</taxon>
        <taxon>Arthropoda</taxon>
        <taxon>Hexapoda</taxon>
        <taxon>Insecta</taxon>
        <taxon>Pterygota</taxon>
        <taxon>Neoptera</taxon>
        <taxon>Paraneoptera</taxon>
        <taxon>Thysanoptera</taxon>
        <taxon>Terebrantia</taxon>
        <taxon>Thripoidea</taxon>
        <taxon>Thripidae</taxon>
        <taxon>Frankliniella</taxon>
    </lineage>
</organism>
<dbReference type="RefSeq" id="XP_026285270.1">
    <property type="nucleotide sequence ID" value="XM_026429485.2"/>
</dbReference>
<protein>
    <submittedName>
        <fullName evidence="3">Uncharacterized protein LOC113211178</fullName>
    </submittedName>
</protein>
<dbReference type="OrthoDB" id="6361347at2759"/>
<keyword evidence="2" id="KW-1185">Reference proteome</keyword>
<dbReference type="PANTHER" id="PTHR37159:SF1">
    <property type="entry name" value="GH11867P"/>
    <property type="match status" value="1"/>
</dbReference>
<dbReference type="KEGG" id="foc:113211178"/>
<dbReference type="Proteomes" id="UP000504606">
    <property type="component" value="Unplaced"/>
</dbReference>
<accession>A0A6J1T110</accession>